<feature type="transmembrane region" description="Helical" evidence="10">
    <location>
        <begin position="68"/>
        <end position="86"/>
    </location>
</feature>
<feature type="transmembrane region" description="Helical" evidence="10">
    <location>
        <begin position="260"/>
        <end position="282"/>
    </location>
</feature>
<evidence type="ECO:0000256" key="1">
    <source>
        <dbReference type="ARBA" id="ARBA00004651"/>
    </source>
</evidence>
<feature type="transmembrane region" description="Helical" evidence="10">
    <location>
        <begin position="27"/>
        <end position="47"/>
    </location>
</feature>
<evidence type="ECO:0000256" key="7">
    <source>
        <dbReference type="ARBA" id="ARBA00023136"/>
    </source>
</evidence>
<dbReference type="PANTHER" id="PTHR21137:SF35">
    <property type="entry name" value="ODORANT RECEPTOR 19A-RELATED"/>
    <property type="match status" value="1"/>
</dbReference>
<feature type="transmembrane region" description="Helical" evidence="10">
    <location>
        <begin position="294"/>
        <end position="311"/>
    </location>
</feature>
<comment type="caution">
    <text evidence="10">Lacks conserved residue(s) required for the propagation of feature annotation.</text>
</comment>
<feature type="transmembrane region" description="Helical" evidence="10">
    <location>
        <begin position="126"/>
        <end position="145"/>
    </location>
</feature>
<keyword evidence="5 10" id="KW-0552">Olfaction</keyword>
<dbReference type="EMBL" id="MT670978">
    <property type="protein sequence ID" value="QNL14982.1"/>
    <property type="molecule type" value="mRNA"/>
</dbReference>
<keyword evidence="9 10" id="KW-0807">Transducer</keyword>
<dbReference type="PANTHER" id="PTHR21137">
    <property type="entry name" value="ODORANT RECEPTOR"/>
    <property type="match status" value="1"/>
</dbReference>
<evidence type="ECO:0000256" key="5">
    <source>
        <dbReference type="ARBA" id="ARBA00022725"/>
    </source>
</evidence>
<gene>
    <name evidence="12" type="primary">OR38</name>
</gene>
<evidence type="ECO:0000256" key="6">
    <source>
        <dbReference type="ARBA" id="ARBA00022989"/>
    </source>
</evidence>
<name>A0A7G8Z957_9HYME</name>
<keyword evidence="11" id="KW-0732">Signal</keyword>
<keyword evidence="7 10" id="KW-0472">Membrane</keyword>
<evidence type="ECO:0000256" key="10">
    <source>
        <dbReference type="RuleBase" id="RU351113"/>
    </source>
</evidence>
<dbReference type="Pfam" id="PF02949">
    <property type="entry name" value="7tm_6"/>
    <property type="match status" value="1"/>
</dbReference>
<keyword evidence="4 10" id="KW-0812">Transmembrane</keyword>
<dbReference type="GO" id="GO:0007165">
    <property type="term" value="P:signal transduction"/>
    <property type="evidence" value="ECO:0007669"/>
    <property type="project" value="UniProtKB-KW"/>
</dbReference>
<evidence type="ECO:0000256" key="4">
    <source>
        <dbReference type="ARBA" id="ARBA00022692"/>
    </source>
</evidence>
<keyword evidence="8 10" id="KW-0675">Receptor</keyword>
<dbReference type="GO" id="GO:0005549">
    <property type="term" value="F:odorant binding"/>
    <property type="evidence" value="ECO:0007669"/>
    <property type="project" value="InterPro"/>
</dbReference>
<keyword evidence="6 10" id="KW-1133">Transmembrane helix</keyword>
<dbReference type="AlphaFoldDB" id="A0A7G8Z957"/>
<comment type="similarity">
    <text evidence="10">Belongs to the insect chemoreceptor superfamily. Heteromeric odorant receptor channel (TC 1.A.69) family.</text>
</comment>
<sequence>MTKFLSGIFLLLSHVGLWQPCHWAASWKAFIYKIFTVWNFIFFFIDMGSQIFDYFQLCENLSDYADNSFILLTMVGISIKMIYMIYNRRNIIELLKIIQSGSFIPRNQEEDKLRHEFENRMKWRTISFAIFMQMGTINLIISSIINLVPNRMTITKLYLPWNTKTSFMGFWMAFILQCISRWFDGLIIVACDGLVAGTMCRAAVQFEILQFRLKDLTSCTLVKQDKTDKGDVERLETETIAKLVREHLEIIRMVSKLNSIFGFVVFSQYWVSSIVLCVTVFVFSQVQVFDTRSAMLVTYIGCMYFQVYLLCSAGNEMTSQSSNLATYIYMCEWEDLTINTKKSLLLIMIRTCKPLKFTSWQLIELSIASFSQIVRFSYSAYNVLAQSQ</sequence>
<dbReference type="GO" id="GO:0005886">
    <property type="term" value="C:plasma membrane"/>
    <property type="evidence" value="ECO:0007669"/>
    <property type="project" value="UniProtKB-SubCell"/>
</dbReference>
<evidence type="ECO:0000256" key="11">
    <source>
        <dbReference type="SAM" id="SignalP"/>
    </source>
</evidence>
<comment type="subcellular location">
    <subcellularLocation>
        <location evidence="1 10">Cell membrane</location>
        <topology evidence="1 10">Multi-pass membrane protein</topology>
    </subcellularLocation>
</comment>
<organism evidence="12">
    <name type="scientific">Aulacocentrum confusum</name>
    <dbReference type="NCBI Taxonomy" id="2767324"/>
    <lineage>
        <taxon>Eukaryota</taxon>
        <taxon>Metazoa</taxon>
        <taxon>Ecdysozoa</taxon>
        <taxon>Arthropoda</taxon>
        <taxon>Hexapoda</taxon>
        <taxon>Insecta</taxon>
        <taxon>Pterygota</taxon>
        <taxon>Neoptera</taxon>
        <taxon>Endopterygota</taxon>
        <taxon>Hymenoptera</taxon>
        <taxon>Apocrita</taxon>
        <taxon>Ichneumonoidea</taxon>
        <taxon>Braconidae</taxon>
        <taxon>Macrocentrinae</taxon>
        <taxon>Aulacocentrum</taxon>
    </lineage>
</organism>
<keyword evidence="3 10" id="KW-0716">Sensory transduction</keyword>
<evidence type="ECO:0000256" key="9">
    <source>
        <dbReference type="ARBA" id="ARBA00023224"/>
    </source>
</evidence>
<evidence type="ECO:0000256" key="8">
    <source>
        <dbReference type="ARBA" id="ARBA00023170"/>
    </source>
</evidence>
<dbReference type="GO" id="GO:0004984">
    <property type="term" value="F:olfactory receptor activity"/>
    <property type="evidence" value="ECO:0007669"/>
    <property type="project" value="InterPro"/>
</dbReference>
<evidence type="ECO:0000313" key="12">
    <source>
        <dbReference type="EMBL" id="QNL14982.1"/>
    </source>
</evidence>
<protein>
    <recommendedName>
        <fullName evidence="10">Odorant receptor</fullName>
    </recommendedName>
</protein>
<evidence type="ECO:0000256" key="2">
    <source>
        <dbReference type="ARBA" id="ARBA00022475"/>
    </source>
</evidence>
<accession>A0A7G8Z957</accession>
<dbReference type="InterPro" id="IPR004117">
    <property type="entry name" value="7tm6_olfct_rcpt"/>
</dbReference>
<keyword evidence="2" id="KW-1003">Cell membrane</keyword>
<feature type="signal peptide" evidence="11">
    <location>
        <begin position="1"/>
        <end position="18"/>
    </location>
</feature>
<reference evidence="12" key="1">
    <citation type="submission" date="2020-06" db="EMBL/GenBank/DDBJ databases">
        <authorList>
            <person name="Sheng S."/>
        </authorList>
    </citation>
    <scope>NUCLEOTIDE SEQUENCE</scope>
    <source>
        <tissue evidence="12">Antenna</tissue>
    </source>
</reference>
<proteinExistence type="evidence at transcript level"/>
<feature type="chain" id="PRO_5028849966" description="Odorant receptor" evidence="11">
    <location>
        <begin position="19"/>
        <end position="388"/>
    </location>
</feature>
<evidence type="ECO:0000256" key="3">
    <source>
        <dbReference type="ARBA" id="ARBA00022606"/>
    </source>
</evidence>